<dbReference type="Gene3D" id="3.20.20.140">
    <property type="entry name" value="Metal-dependent hydrolases"/>
    <property type="match status" value="1"/>
</dbReference>
<keyword evidence="2 5" id="KW-0378">Hydrolase</keyword>
<reference evidence="5 6" key="1">
    <citation type="submission" date="2018-07" db="EMBL/GenBank/DDBJ databases">
        <title>High-quality-draft genome sequence of Gaiella occulta.</title>
        <authorList>
            <person name="Severino R."/>
            <person name="Froufe H.J.C."/>
            <person name="Rainey F.A."/>
            <person name="Barroso C."/>
            <person name="Albuquerque L."/>
            <person name="Lobo-Da-Cunha A."/>
            <person name="Da Costa M.S."/>
            <person name="Egas C."/>
        </authorList>
    </citation>
    <scope>NUCLEOTIDE SEQUENCE [LARGE SCALE GENOMIC DNA]</scope>
    <source>
        <strain evidence="5 6">F2-233</strain>
    </source>
</reference>
<evidence type="ECO:0000313" key="5">
    <source>
        <dbReference type="EMBL" id="RDI73260.1"/>
    </source>
</evidence>
<dbReference type="GO" id="GO:0016814">
    <property type="term" value="F:hydrolase activity, acting on carbon-nitrogen (but not peptide) bonds, in cyclic amidines"/>
    <property type="evidence" value="ECO:0007669"/>
    <property type="project" value="UniProtKB-ARBA"/>
</dbReference>
<dbReference type="Pfam" id="PF01979">
    <property type="entry name" value="Amidohydro_1"/>
    <property type="match status" value="1"/>
</dbReference>
<dbReference type="InterPro" id="IPR006680">
    <property type="entry name" value="Amidohydro-rel"/>
</dbReference>
<organism evidence="5 6">
    <name type="scientific">Gaiella occulta</name>
    <dbReference type="NCBI Taxonomy" id="1002870"/>
    <lineage>
        <taxon>Bacteria</taxon>
        <taxon>Bacillati</taxon>
        <taxon>Actinomycetota</taxon>
        <taxon>Thermoleophilia</taxon>
        <taxon>Gaiellales</taxon>
        <taxon>Gaiellaceae</taxon>
        <taxon>Gaiella</taxon>
    </lineage>
</organism>
<proteinExistence type="predicted"/>
<dbReference type="AlphaFoldDB" id="A0A7M2YU43"/>
<name>A0A7M2YU43_9ACTN</name>
<protein>
    <submittedName>
        <fullName evidence="5">Cytosine deaminase and related metal-dependent hydrolase</fullName>
    </submittedName>
</protein>
<evidence type="ECO:0000256" key="1">
    <source>
        <dbReference type="ARBA" id="ARBA00022723"/>
    </source>
</evidence>
<dbReference type="NCBIfam" id="NF006055">
    <property type="entry name" value="PRK08203.1"/>
    <property type="match status" value="1"/>
</dbReference>
<dbReference type="FunFam" id="3.20.20.140:FF:000014">
    <property type="entry name" value="5-methylthioadenosine/S-adenosylhomocysteine deaminase"/>
    <property type="match status" value="1"/>
</dbReference>
<dbReference type="GO" id="GO:0019239">
    <property type="term" value="F:deaminase activity"/>
    <property type="evidence" value="ECO:0007669"/>
    <property type="project" value="UniProtKB-ARBA"/>
</dbReference>
<keyword evidence="1" id="KW-0479">Metal-binding</keyword>
<dbReference type="RefSeq" id="WP_220150665.1">
    <property type="nucleotide sequence ID" value="NZ_QQZY01000011.1"/>
</dbReference>
<dbReference type="SUPFAM" id="SSF51338">
    <property type="entry name" value="Composite domain of metallo-dependent hydrolases"/>
    <property type="match status" value="2"/>
</dbReference>
<evidence type="ECO:0000313" key="6">
    <source>
        <dbReference type="Proteomes" id="UP000254134"/>
    </source>
</evidence>
<dbReference type="SUPFAM" id="SSF51556">
    <property type="entry name" value="Metallo-dependent hydrolases"/>
    <property type="match status" value="1"/>
</dbReference>
<sequence>MAVTPASDTVLYANGVVVTMDDDSSEHAPGWVMTDGATIAAVGAGPEPDAATRVDLHGAVVTPGLVNTHHHLYQTLTRTRAQQADLFTWLRELYPVWSRIDAEAEYAAARAGLAELALSGCTTVFDHHYVFPRGRGGLIEAEVQAARELGVRIVASRGSMDLGVSDGGLPPDELVEDLDAVLAETERLAAALHEPGAGAHVQIAVAPCSPFSVTGRLMEESAALARRLGLPLHTHLAETLEEEAYCVELYGCRPVEYLERLGWLAGDVWCAHCVHLSARDIEQFARTGTGVAHCPTSNLRLGAGVAPVREMLDAGVRVGLGVDGSASNERGDLFLEVKQALLVARGRGGGGAMTARDAIRLGTRGGAAVLGRDDIGSLEPGRCADFAVWRSDGLELGGADDPVAGIVFAGPQRVDRLVVGGREIVRDGALVHADEAEIAQAHRFQARRFAR</sequence>
<dbReference type="InterPro" id="IPR011059">
    <property type="entry name" value="Metal-dep_hydrolase_composite"/>
</dbReference>
<dbReference type="EMBL" id="QQZY01000011">
    <property type="protein sequence ID" value="RDI73260.1"/>
    <property type="molecule type" value="Genomic_DNA"/>
</dbReference>
<dbReference type="Gene3D" id="2.30.40.10">
    <property type="entry name" value="Urease, subunit C, domain 1"/>
    <property type="match status" value="1"/>
</dbReference>
<keyword evidence="6" id="KW-1185">Reference proteome</keyword>
<dbReference type="CDD" id="cd01298">
    <property type="entry name" value="ATZ_TRZ_like"/>
    <property type="match status" value="1"/>
</dbReference>
<dbReference type="InterPro" id="IPR032466">
    <property type="entry name" value="Metal_Hydrolase"/>
</dbReference>
<evidence type="ECO:0000256" key="3">
    <source>
        <dbReference type="ARBA" id="ARBA00022833"/>
    </source>
</evidence>
<keyword evidence="3" id="KW-0862">Zinc</keyword>
<evidence type="ECO:0000256" key="2">
    <source>
        <dbReference type="ARBA" id="ARBA00022801"/>
    </source>
</evidence>
<accession>A0A7M2YU43</accession>
<dbReference type="PANTHER" id="PTHR43794:SF11">
    <property type="entry name" value="AMIDOHYDROLASE-RELATED DOMAIN-CONTAINING PROTEIN"/>
    <property type="match status" value="1"/>
</dbReference>
<evidence type="ECO:0000259" key="4">
    <source>
        <dbReference type="Pfam" id="PF01979"/>
    </source>
</evidence>
<comment type="caution">
    <text evidence="5">The sequence shown here is derived from an EMBL/GenBank/DDBJ whole genome shotgun (WGS) entry which is preliminary data.</text>
</comment>
<dbReference type="Proteomes" id="UP000254134">
    <property type="component" value="Unassembled WGS sequence"/>
</dbReference>
<reference evidence="6" key="2">
    <citation type="journal article" date="2019" name="MicrobiologyOpen">
        <title>High-quality draft genome sequence of Gaiella occulta isolated from a 150 meter deep mineral water borehole and comparison with the genome sequences of other deep-branching lineages of the phylum Actinobacteria.</title>
        <authorList>
            <person name="Severino R."/>
            <person name="Froufe H.J.C."/>
            <person name="Barroso C."/>
            <person name="Albuquerque L."/>
            <person name="Lobo-da-Cunha A."/>
            <person name="da Costa M.S."/>
            <person name="Egas C."/>
        </authorList>
    </citation>
    <scope>NUCLEOTIDE SEQUENCE [LARGE SCALE GENOMIC DNA]</scope>
    <source>
        <strain evidence="6">F2-233</strain>
    </source>
</reference>
<dbReference type="GO" id="GO:0046872">
    <property type="term" value="F:metal ion binding"/>
    <property type="evidence" value="ECO:0007669"/>
    <property type="project" value="UniProtKB-KW"/>
</dbReference>
<feature type="domain" description="Amidohydrolase-related" evidence="4">
    <location>
        <begin position="60"/>
        <end position="422"/>
    </location>
</feature>
<gene>
    <name evidence="5" type="ORF">Gocc_3055</name>
</gene>
<dbReference type="PANTHER" id="PTHR43794">
    <property type="entry name" value="AMINOHYDROLASE SSNA-RELATED"/>
    <property type="match status" value="1"/>
</dbReference>
<dbReference type="InterPro" id="IPR050287">
    <property type="entry name" value="MTA/SAH_deaminase"/>
</dbReference>